<dbReference type="GO" id="GO:0000976">
    <property type="term" value="F:transcription cis-regulatory region binding"/>
    <property type="evidence" value="ECO:0007669"/>
    <property type="project" value="TreeGrafter"/>
</dbReference>
<evidence type="ECO:0000256" key="3">
    <source>
        <dbReference type="ARBA" id="ARBA00023125"/>
    </source>
</evidence>
<dbReference type="GO" id="GO:0000156">
    <property type="term" value="F:phosphorelay response regulator activity"/>
    <property type="evidence" value="ECO:0007669"/>
    <property type="project" value="TreeGrafter"/>
</dbReference>
<evidence type="ECO:0000259" key="7">
    <source>
        <dbReference type="PROSITE" id="PS51755"/>
    </source>
</evidence>
<proteinExistence type="predicted"/>
<dbReference type="Pfam" id="PF00072">
    <property type="entry name" value="Response_reg"/>
    <property type="match status" value="1"/>
</dbReference>
<feature type="modified residue" description="4-aspartylphosphate" evidence="4">
    <location>
        <position position="55"/>
    </location>
</feature>
<gene>
    <name evidence="8" type="ORF">LX66_0205</name>
</gene>
<dbReference type="PROSITE" id="PS51755">
    <property type="entry name" value="OMPR_PHOB"/>
    <property type="match status" value="1"/>
</dbReference>
<sequence>MNRKTKILLVDDDYYFGGVVKKQLEAKGYDVVLCFDGEIAWKRFQKEDFDIILLDVMMPKKDGFTLAQEIRRKNGLIPILFITSRKLDEDRLEGFRQGGDDYITKPFSMAELEARIRVFLKRTLPRQHDNKNEFKLGKLTFSAEYLHVKDANGTIIGAITPREVQLIRYFKDNANQILKREEILLNVWGKDGFFSGRSMDVFITRMRKHFKADPQIQLETLHNVGFRLNIPEEAGPGEAADTE</sequence>
<evidence type="ECO:0000259" key="6">
    <source>
        <dbReference type="PROSITE" id="PS50110"/>
    </source>
</evidence>
<dbReference type="InterPro" id="IPR001867">
    <property type="entry name" value="OmpR/PhoB-type_DNA-bd"/>
</dbReference>
<evidence type="ECO:0000256" key="4">
    <source>
        <dbReference type="PROSITE-ProRule" id="PRU00169"/>
    </source>
</evidence>
<dbReference type="PANTHER" id="PTHR48111:SF40">
    <property type="entry name" value="PHOSPHATE REGULON TRANSCRIPTIONAL REGULATORY PROTEIN PHOB"/>
    <property type="match status" value="1"/>
</dbReference>
<dbReference type="InterPro" id="IPR016032">
    <property type="entry name" value="Sig_transdc_resp-reg_C-effctor"/>
</dbReference>
<keyword evidence="2" id="KW-0902">Two-component regulatory system</keyword>
<dbReference type="SUPFAM" id="SSF46894">
    <property type="entry name" value="C-terminal effector domain of the bipartite response regulators"/>
    <property type="match status" value="1"/>
</dbReference>
<feature type="domain" description="OmpR/PhoB-type" evidence="7">
    <location>
        <begin position="131"/>
        <end position="230"/>
    </location>
</feature>
<dbReference type="SMART" id="SM00862">
    <property type="entry name" value="Trans_reg_C"/>
    <property type="match status" value="1"/>
</dbReference>
<dbReference type="InterPro" id="IPR039420">
    <property type="entry name" value="WalR-like"/>
</dbReference>
<dbReference type="SUPFAM" id="SSF52172">
    <property type="entry name" value="CheY-like"/>
    <property type="match status" value="1"/>
</dbReference>
<dbReference type="CDD" id="cd17574">
    <property type="entry name" value="REC_OmpR"/>
    <property type="match status" value="1"/>
</dbReference>
<comment type="caution">
    <text evidence="8">The sequence shown here is derived from an EMBL/GenBank/DDBJ whole genome shotgun (WGS) entry which is preliminary data.</text>
</comment>
<organism evidence="8 9">
    <name type="scientific">Chitinophaga japonensis</name>
    <name type="common">Flexibacter japonensis</name>
    <dbReference type="NCBI Taxonomy" id="104662"/>
    <lineage>
        <taxon>Bacteria</taxon>
        <taxon>Pseudomonadati</taxon>
        <taxon>Bacteroidota</taxon>
        <taxon>Chitinophagia</taxon>
        <taxon>Chitinophagales</taxon>
        <taxon>Chitinophagaceae</taxon>
        <taxon>Chitinophaga</taxon>
    </lineage>
</organism>
<dbReference type="GO" id="GO:0006355">
    <property type="term" value="P:regulation of DNA-templated transcription"/>
    <property type="evidence" value="ECO:0007669"/>
    <property type="project" value="InterPro"/>
</dbReference>
<dbReference type="EMBL" id="VLLG01000002">
    <property type="protein sequence ID" value="TWI90845.1"/>
    <property type="molecule type" value="Genomic_DNA"/>
</dbReference>
<protein>
    <submittedName>
        <fullName evidence="8">DNA-binding response OmpR family regulator</fullName>
    </submittedName>
</protein>
<dbReference type="RefSeq" id="WP_145710029.1">
    <property type="nucleotide sequence ID" value="NZ_BAAAFY010000001.1"/>
</dbReference>
<feature type="domain" description="Response regulatory" evidence="6">
    <location>
        <begin position="6"/>
        <end position="120"/>
    </location>
</feature>
<keyword evidence="9" id="KW-1185">Reference proteome</keyword>
<evidence type="ECO:0000313" key="9">
    <source>
        <dbReference type="Proteomes" id="UP000316778"/>
    </source>
</evidence>
<dbReference type="InterPro" id="IPR001789">
    <property type="entry name" value="Sig_transdc_resp-reg_receiver"/>
</dbReference>
<dbReference type="PROSITE" id="PS50110">
    <property type="entry name" value="RESPONSE_REGULATORY"/>
    <property type="match status" value="1"/>
</dbReference>
<accession>A0A562TBA7</accession>
<evidence type="ECO:0000313" key="8">
    <source>
        <dbReference type="EMBL" id="TWI90845.1"/>
    </source>
</evidence>
<evidence type="ECO:0000256" key="1">
    <source>
        <dbReference type="ARBA" id="ARBA00022553"/>
    </source>
</evidence>
<dbReference type="Proteomes" id="UP000316778">
    <property type="component" value="Unassembled WGS sequence"/>
</dbReference>
<dbReference type="GO" id="GO:0005829">
    <property type="term" value="C:cytosol"/>
    <property type="evidence" value="ECO:0007669"/>
    <property type="project" value="TreeGrafter"/>
</dbReference>
<evidence type="ECO:0000256" key="2">
    <source>
        <dbReference type="ARBA" id="ARBA00023012"/>
    </source>
</evidence>
<evidence type="ECO:0000256" key="5">
    <source>
        <dbReference type="PROSITE-ProRule" id="PRU01091"/>
    </source>
</evidence>
<dbReference type="PANTHER" id="PTHR48111">
    <property type="entry name" value="REGULATOR OF RPOS"/>
    <property type="match status" value="1"/>
</dbReference>
<dbReference type="Gene3D" id="1.10.10.10">
    <property type="entry name" value="Winged helix-like DNA-binding domain superfamily/Winged helix DNA-binding domain"/>
    <property type="match status" value="1"/>
</dbReference>
<keyword evidence="1 4" id="KW-0597">Phosphoprotein</keyword>
<dbReference type="Gene3D" id="3.40.50.2300">
    <property type="match status" value="1"/>
</dbReference>
<dbReference type="InterPro" id="IPR011006">
    <property type="entry name" value="CheY-like_superfamily"/>
</dbReference>
<reference evidence="8 9" key="1">
    <citation type="journal article" date="2013" name="Stand. Genomic Sci.">
        <title>Genomic Encyclopedia of Type Strains, Phase I: The one thousand microbial genomes (KMG-I) project.</title>
        <authorList>
            <person name="Kyrpides N.C."/>
            <person name="Woyke T."/>
            <person name="Eisen J.A."/>
            <person name="Garrity G."/>
            <person name="Lilburn T.G."/>
            <person name="Beck B.J."/>
            <person name="Whitman W.B."/>
            <person name="Hugenholtz P."/>
            <person name="Klenk H.P."/>
        </authorList>
    </citation>
    <scope>NUCLEOTIDE SEQUENCE [LARGE SCALE GENOMIC DNA]</scope>
    <source>
        <strain evidence="8 9">DSM 13484</strain>
    </source>
</reference>
<dbReference type="Gene3D" id="6.10.250.690">
    <property type="match status" value="1"/>
</dbReference>
<dbReference type="InterPro" id="IPR036388">
    <property type="entry name" value="WH-like_DNA-bd_sf"/>
</dbReference>
<dbReference type="GO" id="GO:0032993">
    <property type="term" value="C:protein-DNA complex"/>
    <property type="evidence" value="ECO:0007669"/>
    <property type="project" value="TreeGrafter"/>
</dbReference>
<dbReference type="Pfam" id="PF00486">
    <property type="entry name" value="Trans_reg_C"/>
    <property type="match status" value="1"/>
</dbReference>
<dbReference type="OrthoDB" id="9790442at2"/>
<feature type="DNA-binding region" description="OmpR/PhoB-type" evidence="5">
    <location>
        <begin position="131"/>
        <end position="230"/>
    </location>
</feature>
<dbReference type="SMART" id="SM00448">
    <property type="entry name" value="REC"/>
    <property type="match status" value="1"/>
</dbReference>
<keyword evidence="3 5" id="KW-0238">DNA-binding</keyword>
<dbReference type="AlphaFoldDB" id="A0A562TBA7"/>
<dbReference type="CDD" id="cd00383">
    <property type="entry name" value="trans_reg_C"/>
    <property type="match status" value="1"/>
</dbReference>
<name>A0A562TBA7_CHIJA</name>